<dbReference type="EMBL" id="LLXL01000304">
    <property type="protein sequence ID" value="PKK74430.1"/>
    <property type="molecule type" value="Genomic_DNA"/>
</dbReference>
<reference evidence="1 2" key="2">
    <citation type="submission" date="2017-10" db="EMBL/GenBank/DDBJ databases">
        <title>Extensive intraspecific genome diversity in a model arbuscular mycorrhizal fungus.</title>
        <authorList>
            <person name="Chen E.C.H."/>
            <person name="Morin E."/>
            <person name="Baudet D."/>
            <person name="Noel J."/>
            <person name="Ndikumana S."/>
            <person name="Charron P."/>
            <person name="St-Onge C."/>
            <person name="Giorgi J."/>
            <person name="Grigoriev I.V."/>
            <person name="Roux C."/>
            <person name="Martin F.M."/>
            <person name="Corradi N."/>
        </authorList>
    </citation>
    <scope>NUCLEOTIDE SEQUENCE [LARGE SCALE GENOMIC DNA]</scope>
    <source>
        <strain evidence="1 2">C2</strain>
    </source>
</reference>
<dbReference type="Proteomes" id="UP000233469">
    <property type="component" value="Unassembled WGS sequence"/>
</dbReference>
<proteinExistence type="predicted"/>
<dbReference type="AlphaFoldDB" id="A0A2N1NKP8"/>
<evidence type="ECO:0000313" key="1">
    <source>
        <dbReference type="EMBL" id="PKK74430.1"/>
    </source>
</evidence>
<evidence type="ECO:0008006" key="3">
    <source>
        <dbReference type="Google" id="ProtNLM"/>
    </source>
</evidence>
<comment type="caution">
    <text evidence="1">The sequence shown here is derived from an EMBL/GenBank/DDBJ whole genome shotgun (WGS) entry which is preliminary data.</text>
</comment>
<evidence type="ECO:0000313" key="2">
    <source>
        <dbReference type="Proteomes" id="UP000233469"/>
    </source>
</evidence>
<dbReference type="VEuPathDB" id="FungiDB:FUN_021112"/>
<sequence length="122" mass="13793">MVNEAESTNHDDNNNENEVHVAKSILGSEFENYTGSFPLINTHIEIETGTKFHSMEIAVHFVEQYALQNNFAVFKHKSEKFSDGSDRKRVFKCELGGKYIEKPSKPILGKEKSKGSKKQGCL</sequence>
<dbReference type="VEuPathDB" id="FungiDB:RhiirA1_470051"/>
<accession>A0A2N1NKP8</accession>
<protein>
    <recommendedName>
        <fullName evidence="3">FAR1 domain-containing protein</fullName>
    </recommendedName>
</protein>
<reference evidence="1 2" key="1">
    <citation type="submission" date="2016-04" db="EMBL/GenBank/DDBJ databases">
        <title>Genome analyses suggest a sexual origin of heterokaryosis in a supposedly ancient asexual fungus.</title>
        <authorList>
            <person name="Ropars J."/>
            <person name="Sedzielewska K."/>
            <person name="Noel J."/>
            <person name="Charron P."/>
            <person name="Farinelli L."/>
            <person name="Marton T."/>
            <person name="Kruger M."/>
            <person name="Pelin A."/>
            <person name="Brachmann A."/>
            <person name="Corradi N."/>
        </authorList>
    </citation>
    <scope>NUCLEOTIDE SEQUENCE [LARGE SCALE GENOMIC DNA]</scope>
    <source>
        <strain evidence="1 2">C2</strain>
    </source>
</reference>
<gene>
    <name evidence="1" type="ORF">RhiirC2_708887</name>
</gene>
<name>A0A2N1NKP8_9GLOM</name>
<organism evidence="1 2">
    <name type="scientific">Rhizophagus irregularis</name>
    <dbReference type="NCBI Taxonomy" id="588596"/>
    <lineage>
        <taxon>Eukaryota</taxon>
        <taxon>Fungi</taxon>
        <taxon>Fungi incertae sedis</taxon>
        <taxon>Mucoromycota</taxon>
        <taxon>Glomeromycotina</taxon>
        <taxon>Glomeromycetes</taxon>
        <taxon>Glomerales</taxon>
        <taxon>Glomeraceae</taxon>
        <taxon>Rhizophagus</taxon>
    </lineage>
</organism>